<dbReference type="RefSeq" id="WP_068591417.1">
    <property type="nucleotide sequence ID" value="NZ_FTNK01000013.1"/>
</dbReference>
<feature type="chain" id="PRO_5047153448" evidence="1">
    <location>
        <begin position="23"/>
        <end position="436"/>
    </location>
</feature>
<dbReference type="PROSITE" id="PS51257">
    <property type="entry name" value="PROKAR_LIPOPROTEIN"/>
    <property type="match status" value="1"/>
</dbReference>
<keyword evidence="1" id="KW-0732">Signal</keyword>
<evidence type="ECO:0000256" key="1">
    <source>
        <dbReference type="SAM" id="SignalP"/>
    </source>
</evidence>
<dbReference type="EMBL" id="FTNK01000013">
    <property type="protein sequence ID" value="SIR42054.1"/>
    <property type="molecule type" value="Genomic_DNA"/>
</dbReference>
<proteinExistence type="predicted"/>
<dbReference type="InterPro" id="IPR050490">
    <property type="entry name" value="Bact_solute-bd_prot1"/>
</dbReference>
<dbReference type="Pfam" id="PF13416">
    <property type="entry name" value="SBP_bac_8"/>
    <property type="match status" value="1"/>
</dbReference>
<dbReference type="InterPro" id="IPR006059">
    <property type="entry name" value="SBP"/>
</dbReference>
<name>A0ABY1K8M6_9BACL</name>
<sequence>MKKLCAVLLTSVLVLSACSSKSDESNTSSVETAGKSTVEKSKEITVWAWDPAFNIAALEAAKEVYSATNPDVKVNIIEYAQADIIQKLNTGLNSGTTSGLPNIVLIEDYRAQSFLSAYPDAFHELSGSIKPEDFADYKLGPTSLNGKQYGVPFDSGATGLYYRTDYLEQAGYKAKDMENLNWDQYIEIGKVVKEKTGKKIITLDPNDLGIIRSMIQSAGSWYLAEDGKTPDIVTNAALKESFMIYKKMMDADIVNIHSDWSQFIAAINKGTIATVPIGNWITPSIKQEASQSGKWAVASFPKLPGNAKSVNASSLGGSSWYVMNVPGAETATDFLASTFGSNVELYQKLLKDIGVVSTFKAASTGDAYSQEDPFFSGQKIYADFASWTEKIPNVNYGMHTYAIEDILAVEMQNYLNGKEIDSVLKDAQSQAETQVR</sequence>
<evidence type="ECO:0000313" key="3">
    <source>
        <dbReference type="Proteomes" id="UP000186666"/>
    </source>
</evidence>
<dbReference type="PANTHER" id="PTHR43649:SF32">
    <property type="entry name" value="SUGAR BINDING SECRETED PROTEIN"/>
    <property type="match status" value="1"/>
</dbReference>
<feature type="signal peptide" evidence="1">
    <location>
        <begin position="1"/>
        <end position="22"/>
    </location>
</feature>
<dbReference type="PANTHER" id="PTHR43649">
    <property type="entry name" value="ARABINOSE-BINDING PROTEIN-RELATED"/>
    <property type="match status" value="1"/>
</dbReference>
<dbReference type="SUPFAM" id="SSF53850">
    <property type="entry name" value="Periplasmic binding protein-like II"/>
    <property type="match status" value="1"/>
</dbReference>
<organism evidence="2 3">
    <name type="scientific">Paenibacillus macquariensis</name>
    <dbReference type="NCBI Taxonomy" id="948756"/>
    <lineage>
        <taxon>Bacteria</taxon>
        <taxon>Bacillati</taxon>
        <taxon>Bacillota</taxon>
        <taxon>Bacilli</taxon>
        <taxon>Bacillales</taxon>
        <taxon>Paenibacillaceae</taxon>
        <taxon>Paenibacillus</taxon>
    </lineage>
</organism>
<reference evidence="2 3" key="1">
    <citation type="submission" date="2017-01" db="EMBL/GenBank/DDBJ databases">
        <authorList>
            <person name="Varghese N."/>
            <person name="Submissions S."/>
        </authorList>
    </citation>
    <scope>NUCLEOTIDE SEQUENCE [LARGE SCALE GENOMIC DNA]</scope>
    <source>
        <strain evidence="2 3">ATCC 23464</strain>
    </source>
</reference>
<protein>
    <submittedName>
        <fullName evidence="2">Lactose-binding protein</fullName>
    </submittedName>
</protein>
<comment type="caution">
    <text evidence="2">The sequence shown here is derived from an EMBL/GenBank/DDBJ whole genome shotgun (WGS) entry which is preliminary data.</text>
</comment>
<dbReference type="Gene3D" id="3.40.190.10">
    <property type="entry name" value="Periplasmic binding protein-like II"/>
    <property type="match status" value="1"/>
</dbReference>
<gene>
    <name evidence="2" type="ORF">SAMN05421578_113110</name>
</gene>
<keyword evidence="3" id="KW-1185">Reference proteome</keyword>
<evidence type="ECO:0000313" key="2">
    <source>
        <dbReference type="EMBL" id="SIR42054.1"/>
    </source>
</evidence>
<accession>A0ABY1K8M6</accession>
<dbReference type="Proteomes" id="UP000186666">
    <property type="component" value="Unassembled WGS sequence"/>
</dbReference>